<evidence type="ECO:0000259" key="1">
    <source>
        <dbReference type="Pfam" id="PF21834"/>
    </source>
</evidence>
<gene>
    <name evidence="2" type="ORF">FXB40_06765</name>
</gene>
<keyword evidence="3" id="KW-1185">Reference proteome</keyword>
<accession>A0A5D3KL14</accession>
<dbReference type="Pfam" id="PF21834">
    <property type="entry name" value="DUF6894"/>
    <property type="match status" value="1"/>
</dbReference>
<feature type="domain" description="DUF6894" evidence="1">
    <location>
        <begin position="3"/>
        <end position="67"/>
    </location>
</feature>
<evidence type="ECO:0000313" key="3">
    <source>
        <dbReference type="Proteomes" id="UP000324758"/>
    </source>
</evidence>
<protein>
    <recommendedName>
        <fullName evidence="1">DUF6894 domain-containing protein</fullName>
    </recommendedName>
</protein>
<dbReference type="RefSeq" id="WP_148771424.1">
    <property type="nucleotide sequence ID" value="NZ_VSSS01000013.1"/>
</dbReference>
<dbReference type="EMBL" id="VSSS01000013">
    <property type="protein sequence ID" value="TYL98172.1"/>
    <property type="molecule type" value="Genomic_DNA"/>
</dbReference>
<sequence>MRRFFFDLLVGNVVKIDPGGMVFEHARATFVVADEMARHLFVWRDDLRDRDAWIRVRDDGGREIYRTAVWAENAERAGWDQA</sequence>
<proteinExistence type="predicted"/>
<reference evidence="2 3" key="1">
    <citation type="submission" date="2019-08" db="EMBL/GenBank/DDBJ databases">
        <title>Bradyrhizobium hipponensis sp. nov., a rhizobium isolated from a Lupinus angustifolius root nodule in Tunisia.</title>
        <authorList>
            <person name="Off K."/>
            <person name="Rejili M."/>
            <person name="Mars M."/>
            <person name="Brachmann A."/>
            <person name="Marin M."/>
        </authorList>
    </citation>
    <scope>NUCLEOTIDE SEQUENCE [LARGE SCALE GENOMIC DNA]</scope>
    <source>
        <strain evidence="2 3">CTAW71</strain>
    </source>
</reference>
<dbReference type="InterPro" id="IPR054189">
    <property type="entry name" value="DUF6894"/>
</dbReference>
<comment type="caution">
    <text evidence="2">The sequence shown here is derived from an EMBL/GenBank/DDBJ whole genome shotgun (WGS) entry which is preliminary data.</text>
</comment>
<organism evidence="2 3">
    <name type="scientific">Bradyrhizobium rifense</name>
    <dbReference type="NCBI Taxonomy" id="515499"/>
    <lineage>
        <taxon>Bacteria</taxon>
        <taxon>Pseudomonadati</taxon>
        <taxon>Pseudomonadota</taxon>
        <taxon>Alphaproteobacteria</taxon>
        <taxon>Hyphomicrobiales</taxon>
        <taxon>Nitrobacteraceae</taxon>
        <taxon>Bradyrhizobium</taxon>
    </lineage>
</organism>
<dbReference type="AlphaFoldDB" id="A0A5D3KL14"/>
<evidence type="ECO:0000313" key="2">
    <source>
        <dbReference type="EMBL" id="TYL98172.1"/>
    </source>
</evidence>
<dbReference type="OrthoDB" id="8238709at2"/>
<dbReference type="Proteomes" id="UP000324758">
    <property type="component" value="Unassembled WGS sequence"/>
</dbReference>
<name>A0A5D3KL14_9BRAD</name>